<dbReference type="AlphaFoldDB" id="A0AA36IJD4"/>
<keyword evidence="4" id="KW-1185">Reference proteome</keyword>
<name>A0AA36IJD4_9DINO</name>
<gene>
    <name evidence="2" type="ORF">EVOR1521_LOCUS13526</name>
    <name evidence="3" type="ORF">EVOR1521_LOCUS13528</name>
</gene>
<evidence type="ECO:0000259" key="1">
    <source>
        <dbReference type="Pfam" id="PF03109"/>
    </source>
</evidence>
<sequence length="452" mass="49382">MDLQVPCLSGVDYVATERKKMAEDVVKFAVDIYVHGCLTKPVYYLSEWVPLVAQMCPQATLSDSQRHDLIARVLFESATKFGGLAFKALQYVSLRTDIPSGYRRHFCKALEEASFISDPDDIKQALSSVDSSLGDLSVGEVLKSGSMASVHEAWLDGKPAVCKLLHQKVCQTYKDDLDIMVHIAKEVNKEELARGIYPLLSGLAEKLETVLSGETDMRKEAKNQGFVRQHFAGSSIVVPEAGVYESTEQVLLMEKLDGITGYEAEQKWAEGKVVDVFGQAWERGAVALLDFGQCFASSDAQVKKFMRFLGNFPSCADPNQDVKILESLRNLGVEVETSKAVTAARILFLGMEGKMFADIGSIDPEVVGLVLICQALSRFEVSASGGRQKVGLSDKCDHHRVLKTFKQVAKAGFQGNALLGLQGQGTVTFTPDCLMLEFPGTNEATKAAADEL</sequence>
<dbReference type="SUPFAM" id="SSF56112">
    <property type="entry name" value="Protein kinase-like (PK-like)"/>
    <property type="match status" value="1"/>
</dbReference>
<proteinExistence type="predicted"/>
<dbReference type="PANTHER" id="PTHR43173:SF19">
    <property type="entry name" value="AARF DOMAIN-CONTAINING PROTEIN KINASE 1"/>
    <property type="match status" value="1"/>
</dbReference>
<comment type="caution">
    <text evidence="3">The sequence shown here is derived from an EMBL/GenBank/DDBJ whole genome shotgun (WGS) entry which is preliminary data.</text>
</comment>
<evidence type="ECO:0000313" key="2">
    <source>
        <dbReference type="EMBL" id="CAJ1387445.1"/>
    </source>
</evidence>
<dbReference type="InterPro" id="IPR011009">
    <property type="entry name" value="Kinase-like_dom_sf"/>
</dbReference>
<dbReference type="EMBL" id="CAUJNA010001524">
    <property type="protein sequence ID" value="CAJ1387445.1"/>
    <property type="molecule type" value="Genomic_DNA"/>
</dbReference>
<dbReference type="Pfam" id="PF03109">
    <property type="entry name" value="ABC1"/>
    <property type="match status" value="1"/>
</dbReference>
<accession>A0AA36IJD4</accession>
<dbReference type="InterPro" id="IPR051130">
    <property type="entry name" value="Mito_struct-func_regulator"/>
</dbReference>
<dbReference type="Proteomes" id="UP001178507">
    <property type="component" value="Unassembled WGS sequence"/>
</dbReference>
<dbReference type="InterPro" id="IPR004147">
    <property type="entry name" value="ABC1_dom"/>
</dbReference>
<dbReference type="PANTHER" id="PTHR43173">
    <property type="entry name" value="ABC1 FAMILY PROTEIN"/>
    <property type="match status" value="1"/>
</dbReference>
<feature type="domain" description="ABC1 atypical kinase-like" evidence="1">
    <location>
        <begin position="144"/>
        <end position="262"/>
    </location>
</feature>
<dbReference type="EMBL" id="CAUJNA010001524">
    <property type="protein sequence ID" value="CAJ1387447.1"/>
    <property type="molecule type" value="Genomic_DNA"/>
</dbReference>
<evidence type="ECO:0000313" key="4">
    <source>
        <dbReference type="Proteomes" id="UP001178507"/>
    </source>
</evidence>
<evidence type="ECO:0000313" key="3">
    <source>
        <dbReference type="EMBL" id="CAJ1387447.1"/>
    </source>
</evidence>
<organism evidence="3 4">
    <name type="scientific">Effrenium voratum</name>
    <dbReference type="NCBI Taxonomy" id="2562239"/>
    <lineage>
        <taxon>Eukaryota</taxon>
        <taxon>Sar</taxon>
        <taxon>Alveolata</taxon>
        <taxon>Dinophyceae</taxon>
        <taxon>Suessiales</taxon>
        <taxon>Symbiodiniaceae</taxon>
        <taxon>Effrenium</taxon>
    </lineage>
</organism>
<reference evidence="3" key="1">
    <citation type="submission" date="2023-08" db="EMBL/GenBank/DDBJ databases">
        <authorList>
            <person name="Chen Y."/>
            <person name="Shah S."/>
            <person name="Dougan E. K."/>
            <person name="Thang M."/>
            <person name="Chan C."/>
        </authorList>
    </citation>
    <scope>NUCLEOTIDE SEQUENCE</scope>
</reference>
<protein>
    <recommendedName>
        <fullName evidence="1">ABC1 atypical kinase-like domain-containing protein</fullName>
    </recommendedName>
</protein>